<keyword evidence="1" id="KW-0812">Transmembrane</keyword>
<feature type="transmembrane region" description="Helical" evidence="1">
    <location>
        <begin position="189"/>
        <end position="209"/>
    </location>
</feature>
<dbReference type="AlphaFoldDB" id="A0A3S0K8Z7"/>
<keyword evidence="3" id="KW-1185">Reference proteome</keyword>
<feature type="transmembrane region" description="Helical" evidence="1">
    <location>
        <begin position="279"/>
        <end position="302"/>
    </location>
</feature>
<comment type="caution">
    <text evidence="2">The sequence shown here is derived from an EMBL/GenBank/DDBJ whole genome shotgun (WGS) entry which is preliminary data.</text>
</comment>
<feature type="transmembrane region" description="Helical" evidence="1">
    <location>
        <begin position="17"/>
        <end position="41"/>
    </location>
</feature>
<dbReference type="Proteomes" id="UP000282184">
    <property type="component" value="Unassembled WGS sequence"/>
</dbReference>
<feature type="transmembrane region" description="Helical" evidence="1">
    <location>
        <begin position="254"/>
        <end position="272"/>
    </location>
</feature>
<accession>A0A3S0K8Z7</accession>
<evidence type="ECO:0000313" key="3">
    <source>
        <dbReference type="Proteomes" id="UP000282184"/>
    </source>
</evidence>
<evidence type="ECO:0008006" key="4">
    <source>
        <dbReference type="Google" id="ProtNLM"/>
    </source>
</evidence>
<proteinExistence type="predicted"/>
<keyword evidence="1" id="KW-0472">Membrane</keyword>
<feature type="transmembrane region" description="Helical" evidence="1">
    <location>
        <begin position="120"/>
        <end position="140"/>
    </location>
</feature>
<gene>
    <name evidence="2" type="ORF">EJV47_02355</name>
</gene>
<dbReference type="RefSeq" id="WP_126691527.1">
    <property type="nucleotide sequence ID" value="NZ_RXOF01000001.1"/>
</dbReference>
<feature type="transmembrane region" description="Helical" evidence="1">
    <location>
        <begin position="96"/>
        <end position="114"/>
    </location>
</feature>
<feature type="transmembrane region" description="Helical" evidence="1">
    <location>
        <begin position="53"/>
        <end position="70"/>
    </location>
</feature>
<name>A0A3S0K8Z7_9BACT</name>
<reference evidence="2 3" key="1">
    <citation type="submission" date="2018-12" db="EMBL/GenBank/DDBJ databases">
        <title>Hymenobacter gummosus sp. nov., isolated from a spring.</title>
        <authorList>
            <person name="Nie L."/>
        </authorList>
    </citation>
    <scope>NUCLEOTIDE SEQUENCE [LARGE SCALE GENOMIC DNA]</scope>
    <source>
        <strain evidence="2 3">KCTC 52166</strain>
    </source>
</reference>
<dbReference type="OrthoDB" id="1467772at2"/>
<organism evidence="2 3">
    <name type="scientific">Hymenobacter gummosus</name>
    <dbReference type="NCBI Taxonomy" id="1776032"/>
    <lineage>
        <taxon>Bacteria</taxon>
        <taxon>Pseudomonadati</taxon>
        <taxon>Bacteroidota</taxon>
        <taxon>Cytophagia</taxon>
        <taxon>Cytophagales</taxon>
        <taxon>Hymenobacteraceae</taxon>
        <taxon>Hymenobacter</taxon>
    </lineage>
</organism>
<keyword evidence="1" id="KW-1133">Transmembrane helix</keyword>
<evidence type="ECO:0000313" key="2">
    <source>
        <dbReference type="EMBL" id="RTQ53600.1"/>
    </source>
</evidence>
<sequence length="303" mass="32899">MAEPAVSRPAPSRLGRWAWAVLDALLFSNGLVAASAAALAVSSASYWRRPLPWTVPALVLAATLLVYNLNGARRHSLRLPPTVPPRRRWIVQHRPLLMGIVVASAVALVALYLLSPFTTALTVFLGHLALLSLAYSWPVLPPKQPGGRRRGLRDWPGLKTFLIAYVWSAVTVWLPALCLSLPLTTPAVWLLFARRFCFILAVALVFDLRDYARDQRNGPLTLPGLLGYQAGRWLALACTLASVALLLPGLALPAQLLLLLPGLLTALVVWFAHEARSDYYYALLADGVLLVQAATLMLAAALG</sequence>
<feature type="transmembrane region" description="Helical" evidence="1">
    <location>
        <begin position="230"/>
        <end position="248"/>
    </location>
</feature>
<protein>
    <recommendedName>
        <fullName evidence="4">Prenyltransferase</fullName>
    </recommendedName>
</protein>
<dbReference type="EMBL" id="RXOF01000001">
    <property type="protein sequence ID" value="RTQ53600.1"/>
    <property type="molecule type" value="Genomic_DNA"/>
</dbReference>
<feature type="transmembrane region" description="Helical" evidence="1">
    <location>
        <begin position="161"/>
        <end position="183"/>
    </location>
</feature>
<evidence type="ECO:0000256" key="1">
    <source>
        <dbReference type="SAM" id="Phobius"/>
    </source>
</evidence>